<sequence>MLSKLINKACFIAGFLLLAACQGTPQADKLGAQKLTLLPASKTIENVPFYPQQEFYCGPTTLAEVFNFHGATISADEIAPNLFIPGKEGSLQLEMVGASRRYGFLPYSERGSLSQIMTLINDDIPVIVFQNLSIQMLPQWHYALVIGYNKEERTFTLHTGLTPNHSMSFELFERTWARANYWFLAPVPPDVSSQSMNSFVYTSAAYDLFKIGEPRLAISFLKTATTQWPSEWLAYFLLANHFVDVDHDAAIDWFEKGYHVGKFEPAYLNNFAYALIKSKQYEQATIILTKALEDFPNNQTLLKTRGLLPN</sequence>
<proteinExistence type="predicted"/>
<evidence type="ECO:0000313" key="4">
    <source>
        <dbReference type="Proteomes" id="UP001249020"/>
    </source>
</evidence>
<dbReference type="Proteomes" id="UP001249020">
    <property type="component" value="Unassembled WGS sequence"/>
</dbReference>
<dbReference type="CDD" id="cd02549">
    <property type="entry name" value="Peptidase_C39A"/>
    <property type="match status" value="1"/>
</dbReference>
<gene>
    <name evidence="3" type="ORF">RM544_00705</name>
</gene>
<keyword evidence="1" id="KW-0732">Signal</keyword>
<dbReference type="InterPro" id="IPR039563">
    <property type="entry name" value="Peptidase_C39_single_dom"/>
</dbReference>
<dbReference type="Pfam" id="PF13529">
    <property type="entry name" value="Peptidase_C39_2"/>
    <property type="match status" value="1"/>
</dbReference>
<evidence type="ECO:0000259" key="2">
    <source>
        <dbReference type="Pfam" id="PF13529"/>
    </source>
</evidence>
<dbReference type="EMBL" id="JAVRIE010000001">
    <property type="protein sequence ID" value="MDT0581049.1"/>
    <property type="molecule type" value="Genomic_DNA"/>
</dbReference>
<evidence type="ECO:0000256" key="1">
    <source>
        <dbReference type="SAM" id="SignalP"/>
    </source>
</evidence>
<name>A0AAW8QW80_9ALTE</name>
<reference evidence="3 4" key="1">
    <citation type="submission" date="2023-09" db="EMBL/GenBank/DDBJ databases">
        <authorList>
            <person name="Rey-Velasco X."/>
        </authorList>
    </citation>
    <scope>NUCLEOTIDE SEQUENCE [LARGE SCALE GENOMIC DNA]</scope>
    <source>
        <strain evidence="3 4">W409</strain>
    </source>
</reference>
<feature type="chain" id="PRO_5043376002" evidence="1">
    <location>
        <begin position="20"/>
        <end position="310"/>
    </location>
</feature>
<dbReference type="Gene3D" id="1.25.40.10">
    <property type="entry name" value="Tetratricopeptide repeat domain"/>
    <property type="match status" value="1"/>
</dbReference>
<dbReference type="NCBIfam" id="NF033920">
    <property type="entry name" value="C39_PA2778_fam"/>
    <property type="match status" value="1"/>
</dbReference>
<keyword evidence="4" id="KW-1185">Reference proteome</keyword>
<dbReference type="SUPFAM" id="SSF48452">
    <property type="entry name" value="TPR-like"/>
    <property type="match status" value="1"/>
</dbReference>
<dbReference type="RefSeq" id="WP_311359864.1">
    <property type="nucleotide sequence ID" value="NZ_JAVRIE010000001.1"/>
</dbReference>
<organism evidence="3 4">
    <name type="scientific">Brumicola blandensis</name>
    <dbReference type="NCBI Taxonomy" id="3075611"/>
    <lineage>
        <taxon>Bacteria</taxon>
        <taxon>Pseudomonadati</taxon>
        <taxon>Pseudomonadota</taxon>
        <taxon>Gammaproteobacteria</taxon>
        <taxon>Alteromonadales</taxon>
        <taxon>Alteromonadaceae</taxon>
        <taxon>Brumicola</taxon>
    </lineage>
</organism>
<protein>
    <submittedName>
        <fullName evidence="3">PA2778 family cysteine peptidase</fullName>
    </submittedName>
</protein>
<dbReference type="AlphaFoldDB" id="A0AAW8QW80"/>
<evidence type="ECO:0000313" key="3">
    <source>
        <dbReference type="EMBL" id="MDT0581049.1"/>
    </source>
</evidence>
<feature type="signal peptide" evidence="1">
    <location>
        <begin position="1"/>
        <end position="19"/>
    </location>
</feature>
<accession>A0AAW8QW80</accession>
<dbReference type="PROSITE" id="PS51257">
    <property type="entry name" value="PROKAR_LIPOPROTEIN"/>
    <property type="match status" value="1"/>
</dbReference>
<dbReference type="Gene3D" id="3.90.70.10">
    <property type="entry name" value="Cysteine proteinases"/>
    <property type="match status" value="1"/>
</dbReference>
<dbReference type="InterPro" id="IPR011990">
    <property type="entry name" value="TPR-like_helical_dom_sf"/>
</dbReference>
<comment type="caution">
    <text evidence="3">The sequence shown here is derived from an EMBL/GenBank/DDBJ whole genome shotgun (WGS) entry which is preliminary data.</text>
</comment>
<feature type="domain" description="Peptidase C39-like" evidence="2">
    <location>
        <begin position="46"/>
        <end position="158"/>
    </location>
</feature>
<dbReference type="InterPro" id="IPR039564">
    <property type="entry name" value="Peptidase_C39-like"/>
</dbReference>